<accession>A0ABQ5FWR8</accession>
<gene>
    <name evidence="2" type="ORF">Tco_1019270</name>
</gene>
<dbReference type="EMBL" id="BQNB010017839">
    <property type="protein sequence ID" value="GJT67790.1"/>
    <property type="molecule type" value="Genomic_DNA"/>
</dbReference>
<keyword evidence="3" id="KW-1185">Reference proteome</keyword>
<sequence length="501" mass="56637">MSDKYFVEYTGIEVKQFRQTLLQHMSNLKKFVAERTCHKRLYDRRVNKRQMQKQESKVDLGKELDVGLVVMESNGTESEVFKSSDSGKVLGKPVLQPLRNQSVVRQPNAFKSERPKISKPRFASQVDVEKDLLKPVTQHYLPNEKEYAFAKSNHMIASSSSRNSSKNMPRFSSNGMVHNHYLEEAKKKTQEKDRNSKFSVMHSASLQNTTNGSKPQPRIINQTSRSLLVSKSSCVTITVVPKADHSKNSSSFSDSKDFVCSTCHKCVFNANHDACITKFLKEVNSRAKVKYHKTRNCNKPIDQKSQIQKPNRQIFTGHRLSSNKSSDVYEKMSPRSCFRWKPTCIIFDTFGLRWITTGKLLDSCTGKVDSEPPHVQASLHNVNRSSYIIYDSYDVNDRVGNFIRSLFKEYFNGENLVVSKSFAVISADASDKRQQQPNSTSSTSTLATIVTADGNFDFDDGNPSRVNIQQLCGRTSKHGESNKSVLEDPTLSAGNPVKEIL</sequence>
<reference evidence="2" key="2">
    <citation type="submission" date="2022-01" db="EMBL/GenBank/DDBJ databases">
        <authorList>
            <person name="Yamashiro T."/>
            <person name="Shiraishi A."/>
            <person name="Satake H."/>
            <person name="Nakayama K."/>
        </authorList>
    </citation>
    <scope>NUCLEOTIDE SEQUENCE</scope>
</reference>
<comment type="caution">
    <text evidence="2">The sequence shown here is derived from an EMBL/GenBank/DDBJ whole genome shotgun (WGS) entry which is preliminary data.</text>
</comment>
<dbReference type="Proteomes" id="UP001151760">
    <property type="component" value="Unassembled WGS sequence"/>
</dbReference>
<evidence type="ECO:0000313" key="2">
    <source>
        <dbReference type="EMBL" id="GJT67790.1"/>
    </source>
</evidence>
<name>A0ABQ5FWR8_9ASTR</name>
<evidence type="ECO:0000313" key="3">
    <source>
        <dbReference type="Proteomes" id="UP001151760"/>
    </source>
</evidence>
<organism evidence="2 3">
    <name type="scientific">Tanacetum coccineum</name>
    <dbReference type="NCBI Taxonomy" id="301880"/>
    <lineage>
        <taxon>Eukaryota</taxon>
        <taxon>Viridiplantae</taxon>
        <taxon>Streptophyta</taxon>
        <taxon>Embryophyta</taxon>
        <taxon>Tracheophyta</taxon>
        <taxon>Spermatophyta</taxon>
        <taxon>Magnoliopsida</taxon>
        <taxon>eudicotyledons</taxon>
        <taxon>Gunneridae</taxon>
        <taxon>Pentapetalae</taxon>
        <taxon>asterids</taxon>
        <taxon>campanulids</taxon>
        <taxon>Asterales</taxon>
        <taxon>Asteraceae</taxon>
        <taxon>Asteroideae</taxon>
        <taxon>Anthemideae</taxon>
        <taxon>Anthemidinae</taxon>
        <taxon>Tanacetum</taxon>
    </lineage>
</organism>
<protein>
    <submittedName>
        <fullName evidence="2">Uncharacterized protein</fullName>
    </submittedName>
</protein>
<proteinExistence type="predicted"/>
<feature type="region of interest" description="Disordered" evidence="1">
    <location>
        <begin position="474"/>
        <end position="501"/>
    </location>
</feature>
<evidence type="ECO:0000256" key="1">
    <source>
        <dbReference type="SAM" id="MobiDB-lite"/>
    </source>
</evidence>
<reference evidence="2" key="1">
    <citation type="journal article" date="2022" name="Int. J. Mol. Sci.">
        <title>Draft Genome of Tanacetum Coccineum: Genomic Comparison of Closely Related Tanacetum-Family Plants.</title>
        <authorList>
            <person name="Yamashiro T."/>
            <person name="Shiraishi A."/>
            <person name="Nakayama K."/>
            <person name="Satake H."/>
        </authorList>
    </citation>
    <scope>NUCLEOTIDE SEQUENCE</scope>
</reference>